<evidence type="ECO:0000256" key="2">
    <source>
        <dbReference type="ARBA" id="ARBA00012438"/>
    </source>
</evidence>
<evidence type="ECO:0000256" key="3">
    <source>
        <dbReference type="SAM" id="Phobius"/>
    </source>
</evidence>
<reference evidence="6" key="1">
    <citation type="journal article" date="2019" name="Int. J. Syst. Evol. Microbiol.">
        <title>The Global Catalogue of Microorganisms (GCM) 10K type strain sequencing project: providing services to taxonomists for standard genome sequencing and annotation.</title>
        <authorList>
            <consortium name="The Broad Institute Genomics Platform"/>
            <consortium name="The Broad Institute Genome Sequencing Center for Infectious Disease"/>
            <person name="Wu L."/>
            <person name="Ma J."/>
        </authorList>
    </citation>
    <scope>NUCLEOTIDE SEQUENCE [LARGE SCALE GENOMIC DNA]</scope>
    <source>
        <strain evidence="6">CCUG 59858</strain>
    </source>
</reference>
<feature type="domain" description="Histidine kinase" evidence="4">
    <location>
        <begin position="312"/>
        <end position="521"/>
    </location>
</feature>
<keyword evidence="3" id="KW-1133">Transmembrane helix</keyword>
<dbReference type="GO" id="GO:0004673">
    <property type="term" value="F:protein histidine kinase activity"/>
    <property type="evidence" value="ECO:0007669"/>
    <property type="project" value="UniProtKB-EC"/>
</dbReference>
<comment type="catalytic activity">
    <reaction evidence="1">
        <text>ATP + protein L-histidine = ADP + protein N-phospho-L-histidine.</text>
        <dbReference type="EC" id="2.7.13.3"/>
    </reaction>
</comment>
<dbReference type="PROSITE" id="PS50109">
    <property type="entry name" value="HIS_KIN"/>
    <property type="match status" value="1"/>
</dbReference>
<dbReference type="Pfam" id="PF02518">
    <property type="entry name" value="HATPase_c"/>
    <property type="match status" value="1"/>
</dbReference>
<dbReference type="InterPro" id="IPR003594">
    <property type="entry name" value="HATPase_dom"/>
</dbReference>
<evidence type="ECO:0000259" key="4">
    <source>
        <dbReference type="PROSITE" id="PS50109"/>
    </source>
</evidence>
<keyword evidence="3" id="KW-0472">Membrane</keyword>
<dbReference type="InterPro" id="IPR005467">
    <property type="entry name" value="His_kinase_dom"/>
</dbReference>
<feature type="transmembrane region" description="Helical" evidence="3">
    <location>
        <begin position="229"/>
        <end position="249"/>
    </location>
</feature>
<dbReference type="InterPro" id="IPR004358">
    <property type="entry name" value="Sig_transdc_His_kin-like_C"/>
</dbReference>
<dbReference type="EC" id="2.7.13.3" evidence="2"/>
<dbReference type="PANTHER" id="PTHR43065">
    <property type="entry name" value="SENSOR HISTIDINE KINASE"/>
    <property type="match status" value="1"/>
</dbReference>
<dbReference type="InterPro" id="IPR036890">
    <property type="entry name" value="HATPase_C_sf"/>
</dbReference>
<gene>
    <name evidence="5" type="ORF">ACFORL_04825</name>
</gene>
<dbReference type="EMBL" id="JBHSAB010000004">
    <property type="protein sequence ID" value="MFC3908398.1"/>
    <property type="molecule type" value="Genomic_DNA"/>
</dbReference>
<dbReference type="RefSeq" id="WP_382341627.1">
    <property type="nucleotide sequence ID" value="NZ_JBHSAB010000004.1"/>
</dbReference>
<dbReference type="SMART" id="SM00387">
    <property type="entry name" value="HATPase_c"/>
    <property type="match status" value="1"/>
</dbReference>
<dbReference type="Gene3D" id="3.30.565.10">
    <property type="entry name" value="Histidine kinase-like ATPase, C-terminal domain"/>
    <property type="match status" value="1"/>
</dbReference>
<protein>
    <recommendedName>
        <fullName evidence="2">histidine kinase</fullName>
        <ecNumber evidence="2">2.7.13.3</ecNumber>
    </recommendedName>
</protein>
<evidence type="ECO:0000313" key="6">
    <source>
        <dbReference type="Proteomes" id="UP001595758"/>
    </source>
</evidence>
<dbReference type="PRINTS" id="PR00344">
    <property type="entry name" value="BCTRLSENSOR"/>
</dbReference>
<comment type="caution">
    <text evidence="5">The sequence shown here is derived from an EMBL/GenBank/DDBJ whole genome shotgun (WGS) entry which is preliminary data.</text>
</comment>
<organism evidence="5 6">
    <name type="scientific">Legionella dresdenensis</name>
    <dbReference type="NCBI Taxonomy" id="450200"/>
    <lineage>
        <taxon>Bacteria</taxon>
        <taxon>Pseudomonadati</taxon>
        <taxon>Pseudomonadota</taxon>
        <taxon>Gammaproteobacteria</taxon>
        <taxon>Legionellales</taxon>
        <taxon>Legionellaceae</taxon>
        <taxon>Legionella</taxon>
    </lineage>
</organism>
<evidence type="ECO:0000256" key="1">
    <source>
        <dbReference type="ARBA" id="ARBA00000085"/>
    </source>
</evidence>
<keyword evidence="5" id="KW-0808">Transferase</keyword>
<keyword evidence="5" id="KW-0418">Kinase</keyword>
<proteinExistence type="predicted"/>
<name>A0ABV8CDL9_9GAMM</name>
<keyword evidence="6" id="KW-1185">Reference proteome</keyword>
<accession>A0ABV8CDL9</accession>
<evidence type="ECO:0000313" key="5">
    <source>
        <dbReference type="EMBL" id="MFC3908398.1"/>
    </source>
</evidence>
<dbReference type="Proteomes" id="UP001595758">
    <property type="component" value="Unassembled WGS sequence"/>
</dbReference>
<keyword evidence="3" id="KW-0812">Transmembrane</keyword>
<sequence length="657" mass="75186">MSQNIVTSWLLSILEVNDLDSYKKIINRLITFLIVFGLCLNACAMFLSYHQYEKKSENDNKKLIINANSILQSNISEKLSIVVNNQDFVSYINEGEYSRKLNAVSMMLLFNNFIDNNLITGIKVYKKGNDPILSVGDTNSAFYVKLNLCYLSGQINNQFGNCYASIMVLMSKNHYLNQLSRINANIKACKKQYYKCEKVDPFGSTKFGSFYISDSEKKFISIEHISPSIYPLLIPAIIILLISSFGLLITQKLVKTLTNIYLANPIKEIETNLKNNIPLRRKYIKEINYLAKEIEEYQEHKFEIELGKSLAQVAHDIRSPLLAIDSLFHLVEKKLNESERILGRRAIRRLNDIAWSLLSKYKNKNETVHADENNYVFLYSCIQEILSEKRMEYVKHNIEFELHVAQKNVFLLVYLSSVNLKRMLSNIINNAVNSILPKSGVVEISLEINSIGVLIAIKDNGRGMTPDFVKGIFDNAECEKVKTNLGLPHAINFVKQAGGLLDIISSAGNGTTVNISFPLCITPPWSISEYQVQVDDLLIFIDDSKSVHDVWDEKLRDLQYTDYKHFYNAEDALSFLKKINNRKIVIFCDYEFFNEDKNGLHILENAPFDATKILVTGCLYNQKIMESTIEKGFKILPKDLVPYFKYSLSGTNSQFEI</sequence>
<feature type="transmembrane region" description="Helical" evidence="3">
    <location>
        <begin position="25"/>
        <end position="47"/>
    </location>
</feature>
<dbReference type="SUPFAM" id="SSF55874">
    <property type="entry name" value="ATPase domain of HSP90 chaperone/DNA topoisomerase II/histidine kinase"/>
    <property type="match status" value="1"/>
</dbReference>